<dbReference type="KEGG" id="lut:Lupro_01145"/>
<organism evidence="6 7">
    <name type="scientific">Lutibacter profundi</name>
    <dbReference type="NCBI Taxonomy" id="1622118"/>
    <lineage>
        <taxon>Bacteria</taxon>
        <taxon>Pseudomonadati</taxon>
        <taxon>Bacteroidota</taxon>
        <taxon>Flavobacteriia</taxon>
        <taxon>Flavobacteriales</taxon>
        <taxon>Flavobacteriaceae</taxon>
        <taxon>Lutibacter</taxon>
    </lineage>
</organism>
<evidence type="ECO:0000256" key="4">
    <source>
        <dbReference type="SAM" id="SignalP"/>
    </source>
</evidence>
<evidence type="ECO:0000313" key="6">
    <source>
        <dbReference type="EMBL" id="AMC09946.1"/>
    </source>
</evidence>
<dbReference type="Gene3D" id="2.60.40.1120">
    <property type="entry name" value="Carboxypeptidase-like, regulatory domain"/>
    <property type="match status" value="1"/>
</dbReference>
<feature type="domain" description="Outer membrane protein beta-barrel" evidence="5">
    <location>
        <begin position="373"/>
        <end position="773"/>
    </location>
</feature>
<dbReference type="RefSeq" id="WP_068205664.1">
    <property type="nucleotide sequence ID" value="NZ_CP013355.1"/>
</dbReference>
<dbReference type="GO" id="GO:0009279">
    <property type="term" value="C:cell outer membrane"/>
    <property type="evidence" value="ECO:0007669"/>
    <property type="project" value="UniProtKB-SubCell"/>
</dbReference>
<keyword evidence="2" id="KW-0472">Membrane</keyword>
<proteinExistence type="predicted"/>
<evidence type="ECO:0000256" key="2">
    <source>
        <dbReference type="ARBA" id="ARBA00023136"/>
    </source>
</evidence>
<comment type="subcellular location">
    <subcellularLocation>
        <location evidence="1">Cell outer membrane</location>
    </subcellularLocation>
</comment>
<reference evidence="6 7" key="2">
    <citation type="journal article" date="2016" name="Int. J. Syst. Evol. Microbiol.">
        <title>Lutibacter profundi sp. nov., isolated from a deep-sea hydrothermal system on the Arctic Mid-Ocean Ridge and emended description of the genus Lutibacter.</title>
        <authorList>
            <person name="Le Moine Bauer S."/>
            <person name="Roalkvam I."/>
            <person name="Steen I.H."/>
            <person name="Dahle H."/>
        </authorList>
    </citation>
    <scope>NUCLEOTIDE SEQUENCE [LARGE SCALE GENOMIC DNA]</scope>
    <source>
        <strain evidence="6 7">LP1</strain>
    </source>
</reference>
<evidence type="ECO:0000256" key="3">
    <source>
        <dbReference type="ARBA" id="ARBA00023237"/>
    </source>
</evidence>
<dbReference type="Gene3D" id="2.170.130.10">
    <property type="entry name" value="TonB-dependent receptor, plug domain"/>
    <property type="match status" value="1"/>
</dbReference>
<evidence type="ECO:0000313" key="7">
    <source>
        <dbReference type="Proteomes" id="UP000059672"/>
    </source>
</evidence>
<evidence type="ECO:0000256" key="1">
    <source>
        <dbReference type="ARBA" id="ARBA00004442"/>
    </source>
</evidence>
<dbReference type="AlphaFoldDB" id="A0A0X8G4K0"/>
<evidence type="ECO:0000259" key="5">
    <source>
        <dbReference type="Pfam" id="PF14905"/>
    </source>
</evidence>
<protein>
    <recommendedName>
        <fullName evidence="5">Outer membrane protein beta-barrel domain-containing protein</fullName>
    </recommendedName>
</protein>
<reference evidence="7" key="1">
    <citation type="submission" date="2015-12" db="EMBL/GenBank/DDBJ databases">
        <title>Complete genome sequence of Lutibacter profundus strain LP1.</title>
        <authorList>
            <person name="Wissuwa J."/>
            <person name="Le Moine Bauer S."/>
            <person name="Stokke R."/>
            <person name="Dahle H."/>
            <person name="Steen I.H."/>
        </authorList>
    </citation>
    <scope>NUCLEOTIDE SEQUENCE [LARGE SCALE GENOMIC DNA]</scope>
    <source>
        <strain evidence="7">LP1</strain>
    </source>
</reference>
<dbReference type="Gene3D" id="2.40.170.20">
    <property type="entry name" value="TonB-dependent receptor, beta-barrel domain"/>
    <property type="match status" value="1"/>
</dbReference>
<dbReference type="Pfam" id="PF14905">
    <property type="entry name" value="OMP_b-brl_3"/>
    <property type="match status" value="1"/>
</dbReference>
<accession>A0A0X8G4K0</accession>
<keyword evidence="7" id="KW-1185">Reference proteome</keyword>
<keyword evidence="3" id="KW-0998">Cell outer membrane</keyword>
<dbReference type="STRING" id="1622118.Lupro_01145"/>
<dbReference type="InterPro" id="IPR041700">
    <property type="entry name" value="OMP_b-brl_3"/>
</dbReference>
<feature type="signal peptide" evidence="4">
    <location>
        <begin position="1"/>
        <end position="18"/>
    </location>
</feature>
<keyword evidence="4" id="KW-0732">Signal</keyword>
<dbReference type="Proteomes" id="UP000059672">
    <property type="component" value="Chromosome"/>
</dbReference>
<dbReference type="InterPro" id="IPR036942">
    <property type="entry name" value="Beta-barrel_TonB_sf"/>
</dbReference>
<dbReference type="PATRIC" id="fig|1622118.3.peg.235"/>
<dbReference type="OrthoDB" id="8764943at2"/>
<name>A0A0X8G4K0_9FLAO</name>
<gene>
    <name evidence="6" type="ORF">Lupro_01145</name>
</gene>
<dbReference type="EMBL" id="CP013355">
    <property type="protein sequence ID" value="AMC09946.1"/>
    <property type="molecule type" value="Genomic_DNA"/>
</dbReference>
<dbReference type="InterPro" id="IPR008969">
    <property type="entry name" value="CarboxyPept-like_regulatory"/>
</dbReference>
<sequence>MRKIFLLLIILTPLLNFSQTNNPIYTISGKIVDSSTKLPIEDATIIFKRIDSNKIMYGGITNKRGRFEVDLVKGTYNATVEILPYKTKKLNISSITRDLNIGTVELELKTEFLDEVEVIAEKSTLEFKRNKQVFNVGKDISSSGASVSEILANIPSVDIDPDGNIKLNGRDDVAVMINGKLSTLSKSDALKSLPAGSVEKIELLNNPGASYSATIGAIINIILKKGKEEGLNASLTGTGGFKDYYGGLLTLNHKSKKINFFTNTSYARRNPITLATYKNEYFENNRTTSFLNEDTENEQPANFFISTVGLEFYLSKKSTLTTTVNYTNIDSKNYAKTFSSIFDATKNLIANNTRKNDGSFNNEIIEFVVDYEHNFSKEGQKLTAFITYSIDKEIFINKFTNTNANFLDEDFNILNTLKNTNTKITYTNPINKNDSYEIGYEGLFGSTPFEYIEPNASKLIDFTDTNHAFFASYEKQFKKMYVGFELRAEFLTYKINYEYLNTVQNKKFNNLFPYLSLNYNISDSKNISLTLNRNYTVPSYYQLQPYEQKISETISFIGNEDLNPFYQNNVQLTYTYYGKKIIFQSALSHSIYTDFWQNVTYKTGEQINGVDKLITTIVNLGKLNYTVANFTAIYNLSKVINFTANTSIQYFDQSGIFEIVNLANKTIIQDFNFSNVNANFSLLTQLKIPNWFNFQTKVVHTLISRGPVSTRQAYTYANVAISKDIFDKNATIAITSSDIFNSSITKRTRFHTNYTSDVYIRNKYPTILASFTYRFNQHKQDRKINFNKKEEESKTKF</sequence>
<dbReference type="InterPro" id="IPR037066">
    <property type="entry name" value="Plug_dom_sf"/>
</dbReference>
<dbReference type="SUPFAM" id="SSF49464">
    <property type="entry name" value="Carboxypeptidase regulatory domain-like"/>
    <property type="match status" value="1"/>
</dbReference>
<dbReference type="SUPFAM" id="SSF56935">
    <property type="entry name" value="Porins"/>
    <property type="match status" value="1"/>
</dbReference>
<feature type="chain" id="PRO_5007066229" description="Outer membrane protein beta-barrel domain-containing protein" evidence="4">
    <location>
        <begin position="19"/>
        <end position="797"/>
    </location>
</feature>